<dbReference type="RefSeq" id="WP_146979697.1">
    <property type="nucleotide sequence ID" value="NZ_VOSM01000001.1"/>
</dbReference>
<evidence type="ECO:0000313" key="2">
    <source>
        <dbReference type="EMBL" id="TXD39268.1"/>
    </source>
</evidence>
<evidence type="ECO:0000313" key="3">
    <source>
        <dbReference type="Proteomes" id="UP000321412"/>
    </source>
</evidence>
<evidence type="ECO:0000256" key="1">
    <source>
        <dbReference type="SAM" id="SignalP"/>
    </source>
</evidence>
<dbReference type="OrthoDB" id="5526737at2"/>
<dbReference type="EMBL" id="VOSM01000001">
    <property type="protein sequence ID" value="TXD39268.1"/>
    <property type="molecule type" value="Genomic_DNA"/>
</dbReference>
<gene>
    <name evidence="2" type="ORF">FRC98_02390</name>
</gene>
<dbReference type="AlphaFoldDB" id="A0A5C6XIB5"/>
<proteinExistence type="predicted"/>
<sequence length="223" mass="25570">MTRSTLLLFIAITTLVMTLSTPAALALTGAQIEEAAGAFDHEPTVAATHRAALQHLEMGAPDLDHWTRRARLSALLPQVQGQVAWLDQHDLQNRFRENIEADESGTYQRDYAQHYLYDDTRSRTLYSLRLSLDLSQLVYTPQEMVIQREVRARWKHRDDLLRTVTETYFARRRHQLHDMLLVPDSDEEALARHLEIQALTARLDALTGGWFSKQLQLAQGGKR</sequence>
<reference evidence="2 3" key="1">
    <citation type="submission" date="2019-08" db="EMBL/GenBank/DDBJ databases">
        <title>Bradymonadales sp. TMQ4.</title>
        <authorList>
            <person name="Liang Q."/>
        </authorList>
    </citation>
    <scope>NUCLEOTIDE SEQUENCE [LARGE SCALE GENOMIC DNA]</scope>
    <source>
        <strain evidence="2 3">TMQ4</strain>
    </source>
</reference>
<accession>A0A5C6XIB5</accession>
<feature type="chain" id="PRO_5022855179" evidence="1">
    <location>
        <begin position="27"/>
        <end position="223"/>
    </location>
</feature>
<keyword evidence="1" id="KW-0732">Signal</keyword>
<dbReference type="Proteomes" id="UP000321412">
    <property type="component" value="Unassembled WGS sequence"/>
</dbReference>
<organism evidence="2 3">
    <name type="scientific">Lujinxingia vulgaris</name>
    <dbReference type="NCBI Taxonomy" id="2600176"/>
    <lineage>
        <taxon>Bacteria</taxon>
        <taxon>Deltaproteobacteria</taxon>
        <taxon>Bradymonadales</taxon>
        <taxon>Lujinxingiaceae</taxon>
        <taxon>Lujinxingia</taxon>
    </lineage>
</organism>
<name>A0A5C6XIB5_9DELT</name>
<comment type="caution">
    <text evidence="2">The sequence shown here is derived from an EMBL/GenBank/DDBJ whole genome shotgun (WGS) entry which is preliminary data.</text>
</comment>
<feature type="signal peptide" evidence="1">
    <location>
        <begin position="1"/>
        <end position="26"/>
    </location>
</feature>
<keyword evidence="3" id="KW-1185">Reference proteome</keyword>
<protein>
    <submittedName>
        <fullName evidence="2">Uncharacterized protein</fullName>
    </submittedName>
</protein>